<protein>
    <recommendedName>
        <fullName evidence="9">Beta-ketoacyl-[acyl-carrier-protein] synthase III</fullName>
        <shortName evidence="9">Beta-ketoacyl-ACP synthase III</shortName>
        <shortName evidence="9">KAS III</shortName>
        <ecNumber evidence="9">2.3.1.180</ecNumber>
    </recommendedName>
    <alternativeName>
        <fullName evidence="9">3-oxoacyl-[acyl-carrier-protein] synthase 3</fullName>
    </alternativeName>
    <alternativeName>
        <fullName evidence="9">3-oxoacyl-[acyl-carrier-protein] synthase III</fullName>
    </alternativeName>
</protein>
<proteinExistence type="inferred from homology"/>
<feature type="region of interest" description="ACP-binding" evidence="9">
    <location>
        <begin position="250"/>
        <end position="254"/>
    </location>
</feature>
<dbReference type="Proteomes" id="UP000093044">
    <property type="component" value="Chromosome"/>
</dbReference>
<evidence type="ECO:0000256" key="6">
    <source>
        <dbReference type="ARBA" id="ARBA00023098"/>
    </source>
</evidence>
<comment type="subunit">
    <text evidence="9">Homodimer.</text>
</comment>
<keyword evidence="6 9" id="KW-0443">Lipid metabolism</keyword>
<sequence>MAIINGYPVKIAGTGKYIPEKVMTNFDFEKFLDTSDEWIQSRTGIKKRHIAADDERCSDLAYKAGLAALADAGLQPDDLDLIIVATDTPDTYCPCTSAKVQGKLGANNAGAYDVLAGCTGSLTAMLTAIGGVASGVWNNVLVIGAEDFASVLDWNDRSTCILFGDGAGACILTRSEEGGPRFVSGEIVADGNKYDLITIDKEEGTPSPVLRMKGSEVFRFVNTHLPPFLKNFCEKSGVTPAEVDFWVLHQANTRIIDGLFKRLGVSTDRTLVNLENYGNTSAASLVVTLDESMKEGRIKRGEKVMFTAFGAGMTLGALLYEA</sequence>
<dbReference type="GO" id="GO:0004315">
    <property type="term" value="F:3-oxoacyl-[acyl-carrier-protein] synthase activity"/>
    <property type="evidence" value="ECO:0007669"/>
    <property type="project" value="InterPro"/>
</dbReference>
<evidence type="ECO:0000256" key="2">
    <source>
        <dbReference type="ARBA" id="ARBA00022490"/>
    </source>
</evidence>
<evidence type="ECO:0000256" key="9">
    <source>
        <dbReference type="HAMAP-Rule" id="MF_01815"/>
    </source>
</evidence>
<dbReference type="InterPro" id="IPR013747">
    <property type="entry name" value="ACP_syn_III_C"/>
</dbReference>
<dbReference type="OrthoDB" id="9815506at2"/>
<evidence type="ECO:0000256" key="4">
    <source>
        <dbReference type="ARBA" id="ARBA00022679"/>
    </source>
</evidence>
<keyword evidence="4 9" id="KW-0808">Transferase</keyword>
<keyword evidence="9" id="KW-0511">Multifunctional enzyme</keyword>
<dbReference type="GO" id="GO:0006633">
    <property type="term" value="P:fatty acid biosynthetic process"/>
    <property type="evidence" value="ECO:0007669"/>
    <property type="project" value="UniProtKB-UniRule"/>
</dbReference>
<dbReference type="Pfam" id="PF08541">
    <property type="entry name" value="ACP_syn_III_C"/>
    <property type="match status" value="1"/>
</dbReference>
<keyword evidence="8 9" id="KW-0012">Acyltransferase</keyword>
<dbReference type="PANTHER" id="PTHR34069:SF2">
    <property type="entry name" value="BETA-KETOACYL-[ACYL-CARRIER-PROTEIN] SYNTHASE III"/>
    <property type="match status" value="1"/>
</dbReference>
<keyword evidence="7 9" id="KW-0275">Fatty acid biosynthesis</keyword>
<gene>
    <name evidence="9" type="primary">fabH</name>
    <name evidence="10" type="ORF">BED41_06170</name>
</gene>
<comment type="domain">
    <text evidence="9">The last Arg residue of the ACP-binding site is essential for the weak association between ACP/AcpP and FabH.</text>
</comment>
<dbReference type="InterPro" id="IPR016039">
    <property type="entry name" value="Thiolase-like"/>
</dbReference>
<dbReference type="EC" id="2.3.1.180" evidence="9"/>
<dbReference type="KEGG" id="cpor:BED41_06170"/>
<comment type="subcellular location">
    <subcellularLocation>
        <location evidence="9">Cytoplasm</location>
    </subcellularLocation>
</comment>
<accession>A0A1B2I3Z9</accession>
<dbReference type="RefSeq" id="WP_066744118.1">
    <property type="nucleotide sequence ID" value="NZ_CALCLR010000023.1"/>
</dbReference>
<comment type="similarity">
    <text evidence="1 9">Belongs to the thiolase-like superfamily. FabH family.</text>
</comment>
<evidence type="ECO:0000256" key="1">
    <source>
        <dbReference type="ARBA" id="ARBA00008642"/>
    </source>
</evidence>
<dbReference type="NCBIfam" id="TIGR00747">
    <property type="entry name" value="fabH"/>
    <property type="match status" value="1"/>
</dbReference>
<dbReference type="STRING" id="1197717.BED41_06170"/>
<dbReference type="CDD" id="cd00830">
    <property type="entry name" value="KAS_III"/>
    <property type="match status" value="1"/>
</dbReference>
<dbReference type="GO" id="GO:0005737">
    <property type="term" value="C:cytoplasm"/>
    <property type="evidence" value="ECO:0007669"/>
    <property type="project" value="UniProtKB-SubCell"/>
</dbReference>
<dbReference type="NCBIfam" id="NF006829">
    <property type="entry name" value="PRK09352.1"/>
    <property type="match status" value="1"/>
</dbReference>
<dbReference type="GO" id="GO:0044550">
    <property type="term" value="P:secondary metabolite biosynthetic process"/>
    <property type="evidence" value="ECO:0007669"/>
    <property type="project" value="TreeGrafter"/>
</dbReference>
<evidence type="ECO:0000256" key="3">
    <source>
        <dbReference type="ARBA" id="ARBA00022516"/>
    </source>
</evidence>
<evidence type="ECO:0000313" key="10">
    <source>
        <dbReference type="EMBL" id="ANZ44710.1"/>
    </source>
</evidence>
<dbReference type="EMBL" id="CP016757">
    <property type="protein sequence ID" value="ANZ44710.1"/>
    <property type="molecule type" value="Genomic_DNA"/>
</dbReference>
<dbReference type="HAMAP" id="MF_01815">
    <property type="entry name" value="FabH"/>
    <property type="match status" value="1"/>
</dbReference>
<dbReference type="InterPro" id="IPR013751">
    <property type="entry name" value="ACP_syn_III_N"/>
</dbReference>
<dbReference type="SUPFAM" id="SSF53901">
    <property type="entry name" value="Thiolase-like"/>
    <property type="match status" value="1"/>
</dbReference>
<name>A0A1B2I3Z9_9BACT</name>
<keyword evidence="5 9" id="KW-0276">Fatty acid metabolism</keyword>
<organism evidence="10 11">
    <name type="scientific">Cloacibacillus porcorum</name>
    <dbReference type="NCBI Taxonomy" id="1197717"/>
    <lineage>
        <taxon>Bacteria</taxon>
        <taxon>Thermotogati</taxon>
        <taxon>Synergistota</taxon>
        <taxon>Synergistia</taxon>
        <taxon>Synergistales</taxon>
        <taxon>Synergistaceae</taxon>
        <taxon>Cloacibacillus</taxon>
    </lineage>
</organism>
<comment type="catalytic activity">
    <reaction evidence="9">
        <text>malonyl-[ACP] + acetyl-CoA + H(+) = 3-oxobutanoyl-[ACP] + CO2 + CoA</text>
        <dbReference type="Rhea" id="RHEA:12080"/>
        <dbReference type="Rhea" id="RHEA-COMP:9623"/>
        <dbReference type="Rhea" id="RHEA-COMP:9625"/>
        <dbReference type="ChEBI" id="CHEBI:15378"/>
        <dbReference type="ChEBI" id="CHEBI:16526"/>
        <dbReference type="ChEBI" id="CHEBI:57287"/>
        <dbReference type="ChEBI" id="CHEBI:57288"/>
        <dbReference type="ChEBI" id="CHEBI:78449"/>
        <dbReference type="ChEBI" id="CHEBI:78450"/>
        <dbReference type="EC" id="2.3.1.180"/>
    </reaction>
</comment>
<comment type="function">
    <text evidence="9">Catalyzes the condensation reaction of fatty acid synthesis by the addition to an acyl acceptor of two carbons from malonyl-ACP. Catalyzes the first condensation reaction which initiates fatty acid synthesis and may therefore play a role in governing the total rate of fatty acid production. Possesses both acetoacetyl-ACP synthase and acetyl transacylase activities. Its substrate specificity determines the biosynthesis of branched-chain and/or straight-chain of fatty acids.</text>
</comment>
<comment type="pathway">
    <text evidence="9">Lipid metabolism; fatty acid biosynthesis.</text>
</comment>
<dbReference type="PANTHER" id="PTHR34069">
    <property type="entry name" value="3-OXOACYL-[ACYL-CARRIER-PROTEIN] SYNTHASE 3"/>
    <property type="match status" value="1"/>
</dbReference>
<evidence type="ECO:0000256" key="8">
    <source>
        <dbReference type="ARBA" id="ARBA00023315"/>
    </source>
</evidence>
<dbReference type="GO" id="GO:0033818">
    <property type="term" value="F:beta-ketoacyl-acyl-carrier-protein synthase III activity"/>
    <property type="evidence" value="ECO:0007669"/>
    <property type="project" value="UniProtKB-UniRule"/>
</dbReference>
<reference evidence="10" key="1">
    <citation type="submission" date="2016-08" db="EMBL/GenBank/DDBJ databases">
        <title>Complete genome of Cloacibacillus porcorum.</title>
        <authorList>
            <person name="Looft T."/>
            <person name="Bayles D.O."/>
            <person name="Alt D.P."/>
        </authorList>
    </citation>
    <scope>NUCLEOTIDE SEQUENCE [LARGE SCALE GENOMIC DNA]</scope>
    <source>
        <strain evidence="10">CL-84</strain>
    </source>
</reference>
<feature type="active site" evidence="9">
    <location>
        <position position="249"/>
    </location>
</feature>
<dbReference type="InterPro" id="IPR004655">
    <property type="entry name" value="FabH"/>
</dbReference>
<keyword evidence="11" id="KW-1185">Reference proteome</keyword>
<dbReference type="AlphaFoldDB" id="A0A1B2I3Z9"/>
<keyword evidence="2 9" id="KW-0963">Cytoplasm</keyword>
<dbReference type="GeneID" id="83057436"/>
<dbReference type="Pfam" id="PF08545">
    <property type="entry name" value="ACP_syn_III"/>
    <property type="match status" value="1"/>
</dbReference>
<dbReference type="Gene3D" id="3.40.47.10">
    <property type="match status" value="1"/>
</dbReference>
<evidence type="ECO:0000256" key="5">
    <source>
        <dbReference type="ARBA" id="ARBA00022832"/>
    </source>
</evidence>
<keyword evidence="3 9" id="KW-0444">Lipid biosynthesis</keyword>
<evidence type="ECO:0000313" key="11">
    <source>
        <dbReference type="Proteomes" id="UP000093044"/>
    </source>
</evidence>
<dbReference type="UniPathway" id="UPA00094"/>
<feature type="active site" evidence="9">
    <location>
        <position position="279"/>
    </location>
</feature>
<evidence type="ECO:0000256" key="7">
    <source>
        <dbReference type="ARBA" id="ARBA00023160"/>
    </source>
</evidence>
<feature type="active site" evidence="9">
    <location>
        <position position="118"/>
    </location>
</feature>